<dbReference type="PROSITE" id="PS51375">
    <property type="entry name" value="PPR"/>
    <property type="match status" value="6"/>
</dbReference>
<evidence type="ECO:0000256" key="1">
    <source>
        <dbReference type="ARBA" id="ARBA00022737"/>
    </source>
</evidence>
<feature type="repeat" description="PPR" evidence="3">
    <location>
        <begin position="1"/>
        <end position="28"/>
    </location>
</feature>
<dbReference type="GO" id="GO:0009451">
    <property type="term" value="P:RNA modification"/>
    <property type="evidence" value="ECO:0007669"/>
    <property type="project" value="InterPro"/>
</dbReference>
<dbReference type="Proteomes" id="UP000541444">
    <property type="component" value="Unassembled WGS sequence"/>
</dbReference>
<dbReference type="SUPFAM" id="SSF48452">
    <property type="entry name" value="TPR-like"/>
    <property type="match status" value="1"/>
</dbReference>
<proteinExistence type="inferred from homology"/>
<dbReference type="FunFam" id="1.25.40.10:FF:000205">
    <property type="entry name" value="Pentatricopeptide repeat-containing protein, mitochondrial"/>
    <property type="match status" value="1"/>
</dbReference>
<dbReference type="EMBL" id="JACGCM010001501">
    <property type="protein sequence ID" value="KAF6154374.1"/>
    <property type="molecule type" value="Genomic_DNA"/>
</dbReference>
<feature type="repeat" description="PPR" evidence="3">
    <location>
        <begin position="501"/>
        <end position="535"/>
    </location>
</feature>
<dbReference type="NCBIfam" id="TIGR00756">
    <property type="entry name" value="PPR"/>
    <property type="match status" value="4"/>
</dbReference>
<keyword evidence="1" id="KW-0677">Repeat</keyword>
<organism evidence="4 5">
    <name type="scientific">Kingdonia uniflora</name>
    <dbReference type="NCBI Taxonomy" id="39325"/>
    <lineage>
        <taxon>Eukaryota</taxon>
        <taxon>Viridiplantae</taxon>
        <taxon>Streptophyta</taxon>
        <taxon>Embryophyta</taxon>
        <taxon>Tracheophyta</taxon>
        <taxon>Spermatophyta</taxon>
        <taxon>Magnoliopsida</taxon>
        <taxon>Ranunculales</taxon>
        <taxon>Circaeasteraceae</taxon>
        <taxon>Kingdonia</taxon>
    </lineage>
</organism>
<evidence type="ECO:0000256" key="3">
    <source>
        <dbReference type="PROSITE-ProRule" id="PRU00708"/>
    </source>
</evidence>
<feature type="repeat" description="PPR" evidence="3">
    <location>
        <begin position="400"/>
        <end position="434"/>
    </location>
</feature>
<comment type="similarity">
    <text evidence="2">Belongs to the PPR family. PCMP-E subfamily.</text>
</comment>
<keyword evidence="5" id="KW-1185">Reference proteome</keyword>
<name>A0A7J7MHX8_9MAGN</name>
<dbReference type="GO" id="GO:0003723">
    <property type="term" value="F:RNA binding"/>
    <property type="evidence" value="ECO:0007669"/>
    <property type="project" value="InterPro"/>
</dbReference>
<dbReference type="GO" id="GO:0005739">
    <property type="term" value="C:mitochondrion"/>
    <property type="evidence" value="ECO:0007669"/>
    <property type="project" value="UniProtKB-ARBA"/>
</dbReference>
<feature type="repeat" description="PPR" evidence="3">
    <location>
        <begin position="195"/>
        <end position="229"/>
    </location>
</feature>
<dbReference type="InterPro" id="IPR046960">
    <property type="entry name" value="PPR_At4g14850-like_plant"/>
</dbReference>
<feature type="repeat" description="PPR" evidence="3">
    <location>
        <begin position="635"/>
        <end position="669"/>
    </location>
</feature>
<gene>
    <name evidence="4" type="ORF">GIB67_026830</name>
</gene>
<dbReference type="PANTHER" id="PTHR47926:SF342">
    <property type="entry name" value="TETRATRICOPEPTIDE-LIKE HELICAL DOMAIN-CONTAINING PROTEIN-RELATED"/>
    <property type="match status" value="1"/>
</dbReference>
<accession>A0A7J7MHX8</accession>
<evidence type="ECO:0000313" key="5">
    <source>
        <dbReference type="Proteomes" id="UP000541444"/>
    </source>
</evidence>
<dbReference type="FunFam" id="1.25.40.10:FF:000090">
    <property type="entry name" value="Pentatricopeptide repeat-containing protein, chloroplastic"/>
    <property type="match status" value="1"/>
</dbReference>
<evidence type="ECO:0008006" key="6">
    <source>
        <dbReference type="Google" id="ProtNLM"/>
    </source>
</evidence>
<dbReference type="InterPro" id="IPR011990">
    <property type="entry name" value="TPR-like_helical_dom_sf"/>
</dbReference>
<feature type="repeat" description="PPR" evidence="3">
    <location>
        <begin position="96"/>
        <end position="130"/>
    </location>
</feature>
<protein>
    <recommendedName>
        <fullName evidence="6">Pentatricopeptide repeat-containing protein</fullName>
    </recommendedName>
</protein>
<evidence type="ECO:0000256" key="2">
    <source>
        <dbReference type="ARBA" id="ARBA00061659"/>
    </source>
</evidence>
<dbReference type="Pfam" id="PF20431">
    <property type="entry name" value="E_motif"/>
    <property type="match status" value="1"/>
</dbReference>
<dbReference type="InterPro" id="IPR002885">
    <property type="entry name" value="PPR_rpt"/>
</dbReference>
<comment type="caution">
    <text evidence="4">The sequence shown here is derived from an EMBL/GenBank/DDBJ whole genome shotgun (WGS) entry which is preliminary data.</text>
</comment>
<sequence>MISSYVHHGFFEKSLKLFEQMLQWGERPNQFTLSVTVRACTNLGFQRLGMQIHRISIGLGFDRDEFAGSSLVDMYFKVGGCLDDAYRVFNGLYNKDSVTWNVMISGFAQVGETDEVMRLFGEMRVDDRLSPNDFTFSSLLKCCGCLTEVEQIHGLVLKFGTETDIVVGSVLVDLYGKCGSLNSSRKIMDSMGGKDSFTWSSIISGYARNGNGEEALIMFSDMSRQDVKPDQHALSSVLKACVQIGGIETGVQVHTQMIKHGYQRDCFVASVLLNLYANFNGMGEAEKVFRRISDRDIVSWNSMMMGYAQMVEGSAISCIKLYRELRQSNNLKPDEATMLAVLKSCQSNLDFPVGLQIHNEIVKSGQTQKTVIANAVISMYSKCGELEDSRKTFDTMFCRDDISWSSIIGNYVQNGVDLEALRLCKEMLASGVPLTCFSLPLCITACSGLAAMDMGKQFHVFVTKYGFNGNIYVQSSMIDMYAKCGSMEDSVKAFSEQENPNVVVFNALITGFAQHGKAQEAINTFEKMEKMEIIPNKISFLALLSACSHVGLVEKSVFFFELMKQKYEIEPEMEHYSCLVDVFSRAGRLEEAHSIIQNKEGESAWRTLLSACRNHGNATIGEKSAKMMMKMNPDDHASYVLLSNIYSSAGKWEEALELRRKMSEIRVKKDPGNSWLIVRDQVHQFNVGNFSHPEVDKLLNELNLLYQQLQTVD</sequence>
<dbReference type="Pfam" id="PF01535">
    <property type="entry name" value="PPR"/>
    <property type="match status" value="6"/>
</dbReference>
<dbReference type="OrthoDB" id="185373at2759"/>
<dbReference type="PANTHER" id="PTHR47926">
    <property type="entry name" value="PENTATRICOPEPTIDE REPEAT-CONTAINING PROTEIN"/>
    <property type="match status" value="1"/>
</dbReference>
<evidence type="ECO:0000313" key="4">
    <source>
        <dbReference type="EMBL" id="KAF6154374.1"/>
    </source>
</evidence>
<dbReference type="InterPro" id="IPR046848">
    <property type="entry name" value="E_motif"/>
</dbReference>
<dbReference type="Gene3D" id="1.25.40.10">
    <property type="entry name" value="Tetratricopeptide repeat domain"/>
    <property type="match status" value="4"/>
</dbReference>
<dbReference type="FunFam" id="1.25.40.10:FF:000031">
    <property type="entry name" value="Pentatricopeptide repeat-containing protein mitochondrial"/>
    <property type="match status" value="1"/>
</dbReference>
<dbReference type="Pfam" id="PF13041">
    <property type="entry name" value="PPR_2"/>
    <property type="match status" value="3"/>
</dbReference>
<dbReference type="AlphaFoldDB" id="A0A7J7MHX8"/>
<reference evidence="4 5" key="1">
    <citation type="journal article" date="2020" name="IScience">
        <title>Genome Sequencing of the Endangered Kingdonia uniflora (Circaeasteraceae, Ranunculales) Reveals Potential Mechanisms of Evolutionary Specialization.</title>
        <authorList>
            <person name="Sun Y."/>
            <person name="Deng T."/>
            <person name="Zhang A."/>
            <person name="Moore M.J."/>
            <person name="Landis J.B."/>
            <person name="Lin N."/>
            <person name="Zhang H."/>
            <person name="Zhang X."/>
            <person name="Huang J."/>
            <person name="Zhang X."/>
            <person name="Sun H."/>
            <person name="Wang H."/>
        </authorList>
    </citation>
    <scope>NUCLEOTIDE SEQUENCE [LARGE SCALE GENOMIC DNA]</scope>
    <source>
        <strain evidence="4">TB1705</strain>
        <tissue evidence="4">Leaf</tissue>
    </source>
</reference>